<name>M1W697_CLAP2</name>
<feature type="compositionally biased region" description="Basic residues" evidence="1">
    <location>
        <begin position="299"/>
        <end position="310"/>
    </location>
</feature>
<protein>
    <submittedName>
        <fullName evidence="2">Uncharacterized protein</fullName>
    </submittedName>
</protein>
<organism evidence="2 3">
    <name type="scientific">Claviceps purpurea (strain 20.1)</name>
    <name type="common">Ergot fungus</name>
    <name type="synonym">Sphacelia segetum</name>
    <dbReference type="NCBI Taxonomy" id="1111077"/>
    <lineage>
        <taxon>Eukaryota</taxon>
        <taxon>Fungi</taxon>
        <taxon>Dikarya</taxon>
        <taxon>Ascomycota</taxon>
        <taxon>Pezizomycotina</taxon>
        <taxon>Sordariomycetes</taxon>
        <taxon>Hypocreomycetidae</taxon>
        <taxon>Hypocreales</taxon>
        <taxon>Clavicipitaceae</taxon>
        <taxon>Claviceps</taxon>
    </lineage>
</organism>
<sequence length="366" mass="41742">MNAPFRHDGIIGLRDQDDWMTWFDQIHARAVAKNVWVYFKPDNPLPFPVRPTLPEPPKLSEYPPARGIEEVTRPSELSAQGRAAFNKALKHYTRLSEIYEIEIDAYWNEQDNIRHMTQLIYSTVVPYLQHTCCLAKQPRQQWLANLKLEVGIDDHIEHDRNPELEQALRIDRSFERARVLEQDRSRARYRAALKPMRSPKAWHTWLSEYEQASHDATANRVLEATDSIAMMDDFVGALKHKGDDGQLSKSHEFVSSSVVKVTQGWPTTEDYSYLDEGSPSSKGIERDASSAAESASSTKRTRSRIRRKRQGNQASKTGGHQMMGSPRLEANSQHVIITMKSRIVFTSVEIEPLSSGSHKGLKHTPS</sequence>
<dbReference type="HOGENOM" id="CLU_756509_0_0_1"/>
<dbReference type="OrthoDB" id="4955450at2759"/>
<dbReference type="EMBL" id="CAGA01000005">
    <property type="protein sequence ID" value="CCE27743.1"/>
    <property type="molecule type" value="Genomic_DNA"/>
</dbReference>
<dbReference type="Proteomes" id="UP000016801">
    <property type="component" value="Unassembled WGS sequence"/>
</dbReference>
<evidence type="ECO:0000313" key="2">
    <source>
        <dbReference type="EMBL" id="CCE27743.1"/>
    </source>
</evidence>
<feature type="compositionally biased region" description="Low complexity" evidence="1">
    <location>
        <begin position="289"/>
        <end position="298"/>
    </location>
</feature>
<gene>
    <name evidence="2" type="ORF">CPUR_01217</name>
</gene>
<accession>M1W697</accession>
<dbReference type="VEuPathDB" id="FungiDB:CPUR_01217"/>
<reference evidence="2 3" key="1">
    <citation type="journal article" date="2013" name="PLoS Genet.">
        <title>Plant-symbiotic fungi as chemical engineers: Multi-genome analysis of the Clavicipitaceae reveals dynamics of alkaloid loci.</title>
        <authorList>
            <person name="Schardl C.L."/>
            <person name="Young C.A."/>
            <person name="Hesse U."/>
            <person name="Amyotte S.G."/>
            <person name="Andreeva K."/>
            <person name="Calie P.J."/>
            <person name="Fleetwood D.J."/>
            <person name="Haws D.C."/>
            <person name="Moore N."/>
            <person name="Oeser B."/>
            <person name="Panaccione D.G."/>
            <person name="Schweri K.K."/>
            <person name="Voisey C.R."/>
            <person name="Farman M.L."/>
            <person name="Jaromczyk J.W."/>
            <person name="Roe B.A."/>
            <person name="O'Sullivan D.M."/>
            <person name="Scott B."/>
            <person name="Tudzynski P."/>
            <person name="An Z."/>
            <person name="Arnaoudova E.G."/>
            <person name="Bullock C.T."/>
            <person name="Charlton N.D."/>
            <person name="Chen L."/>
            <person name="Cox M."/>
            <person name="Dinkins R.D."/>
            <person name="Florea S."/>
            <person name="Glenn A.E."/>
            <person name="Gordon A."/>
            <person name="Gueldener U."/>
            <person name="Harris D.R."/>
            <person name="Hollin W."/>
            <person name="Jaromczyk J."/>
            <person name="Johnson R.D."/>
            <person name="Khan A.K."/>
            <person name="Leistner E."/>
            <person name="Leuchtmann A."/>
            <person name="Li C."/>
            <person name="Liu J."/>
            <person name="Liu J."/>
            <person name="Liu M."/>
            <person name="Mace W."/>
            <person name="Machado C."/>
            <person name="Nagabhyru P."/>
            <person name="Pan J."/>
            <person name="Schmid J."/>
            <person name="Sugawara K."/>
            <person name="Steiner U."/>
            <person name="Takach J.E."/>
            <person name="Tanaka E."/>
            <person name="Webb J.S."/>
            <person name="Wilson E.V."/>
            <person name="Wiseman J.L."/>
            <person name="Yoshida R."/>
            <person name="Zeng Z."/>
        </authorList>
    </citation>
    <scope>NUCLEOTIDE SEQUENCE [LARGE SCALE GENOMIC DNA]</scope>
    <source>
        <strain evidence="2 3">20.1</strain>
    </source>
</reference>
<proteinExistence type="predicted"/>
<keyword evidence="3" id="KW-1185">Reference proteome</keyword>
<comment type="caution">
    <text evidence="2">The sequence shown here is derived from an EMBL/GenBank/DDBJ whole genome shotgun (WGS) entry which is preliminary data.</text>
</comment>
<dbReference type="AlphaFoldDB" id="M1W697"/>
<dbReference type="PhylomeDB" id="M1W697"/>
<evidence type="ECO:0000313" key="3">
    <source>
        <dbReference type="Proteomes" id="UP000016801"/>
    </source>
</evidence>
<evidence type="ECO:0000256" key="1">
    <source>
        <dbReference type="SAM" id="MobiDB-lite"/>
    </source>
</evidence>
<feature type="region of interest" description="Disordered" evidence="1">
    <location>
        <begin position="269"/>
        <end position="327"/>
    </location>
</feature>